<keyword evidence="6" id="KW-1185">Reference proteome</keyword>
<keyword evidence="2" id="KW-0238">DNA-binding</keyword>
<dbReference type="AlphaFoldDB" id="A0A9J7ATH0"/>
<dbReference type="InterPro" id="IPR019887">
    <property type="entry name" value="Tscrpt_reg_AsnC/Lrp_C"/>
</dbReference>
<dbReference type="SUPFAM" id="SSF54909">
    <property type="entry name" value="Dimeric alpha+beta barrel"/>
    <property type="match status" value="1"/>
</dbReference>
<sequence>MRRLRYENGPLDRTDEQLLLALSENGRASIADLARRVGLSSPSVSERLKRLEEAGIVTGYAARIDAAALGCRIGAWLRIRPIAGKLKETAAILEAAPEIVSCDRITGDDCFLAKAQVPDIADLEPLIDKINQVASTNTSIIQSTIVAPRLPSF</sequence>
<dbReference type="GO" id="GO:0006355">
    <property type="term" value="P:regulation of DNA-templated transcription"/>
    <property type="evidence" value="ECO:0007669"/>
    <property type="project" value="UniProtKB-ARBA"/>
</dbReference>
<keyword evidence="1" id="KW-0805">Transcription regulation</keyword>
<protein>
    <submittedName>
        <fullName evidence="5">Lrp/AsnC family transcriptional regulator</fullName>
    </submittedName>
</protein>
<dbReference type="PROSITE" id="PS50956">
    <property type="entry name" value="HTH_ASNC_2"/>
    <property type="match status" value="1"/>
</dbReference>
<dbReference type="InterPro" id="IPR011008">
    <property type="entry name" value="Dimeric_a/b-barrel"/>
</dbReference>
<dbReference type="GO" id="GO:0005829">
    <property type="term" value="C:cytosol"/>
    <property type="evidence" value="ECO:0007669"/>
    <property type="project" value="TreeGrafter"/>
</dbReference>
<dbReference type="InterPro" id="IPR000485">
    <property type="entry name" value="AsnC-type_HTH_dom"/>
</dbReference>
<dbReference type="PROSITE" id="PS00519">
    <property type="entry name" value="HTH_ASNC_1"/>
    <property type="match status" value="1"/>
</dbReference>
<organism evidence="5 6">
    <name type="scientific">Nisaea acidiphila</name>
    <dbReference type="NCBI Taxonomy" id="1862145"/>
    <lineage>
        <taxon>Bacteria</taxon>
        <taxon>Pseudomonadati</taxon>
        <taxon>Pseudomonadota</taxon>
        <taxon>Alphaproteobacteria</taxon>
        <taxon>Rhodospirillales</taxon>
        <taxon>Thalassobaculaceae</taxon>
        <taxon>Nisaea</taxon>
    </lineage>
</organism>
<evidence type="ECO:0000256" key="1">
    <source>
        <dbReference type="ARBA" id="ARBA00023015"/>
    </source>
</evidence>
<dbReference type="KEGG" id="naci:NUH88_02810"/>
<dbReference type="PRINTS" id="PR00033">
    <property type="entry name" value="HTHASNC"/>
</dbReference>
<name>A0A9J7ATH0_9PROT</name>
<dbReference type="PANTHER" id="PTHR30154">
    <property type="entry name" value="LEUCINE-RESPONSIVE REGULATORY PROTEIN"/>
    <property type="match status" value="1"/>
</dbReference>
<dbReference type="Pfam" id="PF13412">
    <property type="entry name" value="HTH_24"/>
    <property type="match status" value="1"/>
</dbReference>
<evidence type="ECO:0000259" key="4">
    <source>
        <dbReference type="PROSITE" id="PS50956"/>
    </source>
</evidence>
<evidence type="ECO:0000313" key="6">
    <source>
        <dbReference type="Proteomes" id="UP001060336"/>
    </source>
</evidence>
<dbReference type="GO" id="GO:0043565">
    <property type="term" value="F:sequence-specific DNA binding"/>
    <property type="evidence" value="ECO:0007669"/>
    <property type="project" value="InterPro"/>
</dbReference>
<evidence type="ECO:0000256" key="2">
    <source>
        <dbReference type="ARBA" id="ARBA00023125"/>
    </source>
</evidence>
<dbReference type="EMBL" id="CP102480">
    <property type="protein sequence ID" value="UUX50632.1"/>
    <property type="molecule type" value="Genomic_DNA"/>
</dbReference>
<evidence type="ECO:0000256" key="3">
    <source>
        <dbReference type="ARBA" id="ARBA00023163"/>
    </source>
</evidence>
<dbReference type="CDD" id="cd00090">
    <property type="entry name" value="HTH_ARSR"/>
    <property type="match status" value="1"/>
</dbReference>
<dbReference type="PANTHER" id="PTHR30154:SF53">
    <property type="entry name" value="HTH-TYPE TRANSCRIPTIONAL REGULATOR LRPC"/>
    <property type="match status" value="1"/>
</dbReference>
<gene>
    <name evidence="5" type="ORF">NUH88_02810</name>
</gene>
<dbReference type="SMART" id="SM00344">
    <property type="entry name" value="HTH_ASNC"/>
    <property type="match status" value="1"/>
</dbReference>
<dbReference type="InterPro" id="IPR011991">
    <property type="entry name" value="ArsR-like_HTH"/>
</dbReference>
<keyword evidence="3" id="KW-0804">Transcription</keyword>
<proteinExistence type="predicted"/>
<dbReference type="InterPro" id="IPR036388">
    <property type="entry name" value="WH-like_DNA-bd_sf"/>
</dbReference>
<accession>A0A9J7ATH0</accession>
<dbReference type="RefSeq" id="WP_257769830.1">
    <property type="nucleotide sequence ID" value="NZ_CP102480.1"/>
</dbReference>
<dbReference type="InterPro" id="IPR019885">
    <property type="entry name" value="Tscrpt_reg_HTH_AsnC-type_CS"/>
</dbReference>
<dbReference type="InterPro" id="IPR019888">
    <property type="entry name" value="Tscrpt_reg_AsnC-like"/>
</dbReference>
<evidence type="ECO:0000313" key="5">
    <source>
        <dbReference type="EMBL" id="UUX50632.1"/>
    </source>
</evidence>
<dbReference type="Gene3D" id="3.30.70.920">
    <property type="match status" value="1"/>
</dbReference>
<dbReference type="Gene3D" id="1.10.10.10">
    <property type="entry name" value="Winged helix-like DNA-binding domain superfamily/Winged helix DNA-binding domain"/>
    <property type="match status" value="1"/>
</dbReference>
<dbReference type="GO" id="GO:0043200">
    <property type="term" value="P:response to amino acid"/>
    <property type="evidence" value="ECO:0007669"/>
    <property type="project" value="TreeGrafter"/>
</dbReference>
<reference evidence="5" key="1">
    <citation type="submission" date="2022-08" db="EMBL/GenBank/DDBJ databases">
        <title>Nisaea acidiphila sp. nov., isolated from a marine algal debris and emended description of the genus Nisaea Urios et al. 2008.</title>
        <authorList>
            <person name="Kwon K."/>
        </authorList>
    </citation>
    <scope>NUCLEOTIDE SEQUENCE</scope>
    <source>
        <strain evidence="5">MEBiC11861</strain>
    </source>
</reference>
<dbReference type="SUPFAM" id="SSF46785">
    <property type="entry name" value="Winged helix' DNA-binding domain"/>
    <property type="match status" value="1"/>
</dbReference>
<dbReference type="Proteomes" id="UP001060336">
    <property type="component" value="Chromosome"/>
</dbReference>
<feature type="domain" description="HTH asnC-type" evidence="4">
    <location>
        <begin position="11"/>
        <end position="72"/>
    </location>
</feature>
<dbReference type="InterPro" id="IPR036390">
    <property type="entry name" value="WH_DNA-bd_sf"/>
</dbReference>
<dbReference type="Pfam" id="PF01037">
    <property type="entry name" value="AsnC_trans_reg"/>
    <property type="match status" value="1"/>
</dbReference>